<evidence type="ECO:0000256" key="6">
    <source>
        <dbReference type="ARBA" id="ARBA00022692"/>
    </source>
</evidence>
<comment type="similarity">
    <text evidence="3 13">Belongs to the peptidase S26B family.</text>
</comment>
<evidence type="ECO:0000313" key="15">
    <source>
        <dbReference type="Proteomes" id="UP000813444"/>
    </source>
</evidence>
<dbReference type="EC" id="3.4.21.89" evidence="4 13"/>
<dbReference type="GO" id="GO:0005787">
    <property type="term" value="C:signal peptidase complex"/>
    <property type="evidence" value="ECO:0007669"/>
    <property type="project" value="TreeGrafter"/>
</dbReference>
<keyword evidence="7 13" id="KW-0256">Endoplasmic reticulum</keyword>
<keyword evidence="13" id="KW-0645">Protease</keyword>
<evidence type="ECO:0000313" key="14">
    <source>
        <dbReference type="EMBL" id="KAH7322534.1"/>
    </source>
</evidence>
<dbReference type="NCBIfam" id="TIGR02228">
    <property type="entry name" value="sigpep_I_arch"/>
    <property type="match status" value="1"/>
</dbReference>
<keyword evidence="9 13" id="KW-1133">Transmembrane helix</keyword>
<feature type="transmembrane region" description="Helical" evidence="13">
    <location>
        <begin position="140"/>
        <end position="158"/>
    </location>
</feature>
<evidence type="ECO:0000256" key="13">
    <source>
        <dbReference type="RuleBase" id="RU362047"/>
    </source>
</evidence>
<evidence type="ECO:0000256" key="12">
    <source>
        <dbReference type="ARBA" id="ARBA00047037"/>
    </source>
</evidence>
<evidence type="ECO:0000256" key="1">
    <source>
        <dbReference type="ARBA" id="ARBA00000677"/>
    </source>
</evidence>
<feature type="transmembrane region" description="Helical" evidence="13">
    <location>
        <begin position="14"/>
        <end position="32"/>
    </location>
</feature>
<dbReference type="SUPFAM" id="SSF51306">
    <property type="entry name" value="LexA/Signal peptidase"/>
    <property type="match status" value="1"/>
</dbReference>
<dbReference type="GO" id="GO:0004252">
    <property type="term" value="F:serine-type endopeptidase activity"/>
    <property type="evidence" value="ECO:0007669"/>
    <property type="project" value="InterPro"/>
</dbReference>
<comment type="caution">
    <text evidence="14">The sequence shown here is derived from an EMBL/GenBank/DDBJ whole genome shotgun (WGS) entry which is preliminary data.</text>
</comment>
<dbReference type="InterPro" id="IPR019533">
    <property type="entry name" value="Peptidase_S26"/>
</dbReference>
<evidence type="ECO:0000256" key="2">
    <source>
        <dbReference type="ARBA" id="ARBA00004648"/>
    </source>
</evidence>
<keyword evidence="6 13" id="KW-0812">Transmembrane</keyword>
<evidence type="ECO:0000256" key="3">
    <source>
        <dbReference type="ARBA" id="ARBA00011035"/>
    </source>
</evidence>
<keyword evidence="15" id="KW-1185">Reference proteome</keyword>
<keyword evidence="8 13" id="KW-0735">Signal-anchor</keyword>
<dbReference type="EMBL" id="JAGPNK010000004">
    <property type="protein sequence ID" value="KAH7322534.1"/>
    <property type="molecule type" value="Genomic_DNA"/>
</dbReference>
<dbReference type="PANTHER" id="PTHR10806">
    <property type="entry name" value="SIGNAL PEPTIDASE COMPLEX CATALYTIC SUBUNIT SEC11"/>
    <property type="match status" value="1"/>
</dbReference>
<dbReference type="CDD" id="cd06530">
    <property type="entry name" value="S26_SPase_I"/>
    <property type="match status" value="1"/>
</dbReference>
<dbReference type="InterPro" id="IPR001733">
    <property type="entry name" value="Peptidase_S26B"/>
</dbReference>
<dbReference type="InterPro" id="IPR036286">
    <property type="entry name" value="LexA/Signal_pep-like_sf"/>
</dbReference>
<evidence type="ECO:0000256" key="5">
    <source>
        <dbReference type="ARBA" id="ARBA00019685"/>
    </source>
</evidence>
<proteinExistence type="inferred from homology"/>
<reference evidence="14" key="1">
    <citation type="journal article" date="2021" name="Nat. Commun.">
        <title>Genetic determinants of endophytism in the Arabidopsis root mycobiome.</title>
        <authorList>
            <person name="Mesny F."/>
            <person name="Miyauchi S."/>
            <person name="Thiergart T."/>
            <person name="Pickel B."/>
            <person name="Atanasova L."/>
            <person name="Karlsson M."/>
            <person name="Huettel B."/>
            <person name="Barry K.W."/>
            <person name="Haridas S."/>
            <person name="Chen C."/>
            <person name="Bauer D."/>
            <person name="Andreopoulos W."/>
            <person name="Pangilinan J."/>
            <person name="LaButti K."/>
            <person name="Riley R."/>
            <person name="Lipzen A."/>
            <person name="Clum A."/>
            <person name="Drula E."/>
            <person name="Henrissat B."/>
            <person name="Kohler A."/>
            <person name="Grigoriev I.V."/>
            <person name="Martin F.M."/>
            <person name="Hacquard S."/>
        </authorList>
    </citation>
    <scope>NUCLEOTIDE SEQUENCE</scope>
    <source>
        <strain evidence="14">MPI-CAGE-CH-0235</strain>
    </source>
</reference>
<protein>
    <recommendedName>
        <fullName evidence="5 13">Signal peptidase complex catalytic subunit SEC11</fullName>
        <ecNumber evidence="4 13">3.4.21.89</ecNumber>
    </recommendedName>
</protein>
<comment type="subcellular location">
    <subcellularLocation>
        <location evidence="2">Endoplasmic reticulum membrane</location>
        <topology evidence="2">Single-pass type II membrane protein</topology>
    </subcellularLocation>
</comment>
<dbReference type="PRINTS" id="PR00728">
    <property type="entry name" value="SIGNALPTASE"/>
</dbReference>
<dbReference type="GO" id="GO:0009003">
    <property type="term" value="F:signal peptidase activity"/>
    <property type="evidence" value="ECO:0007669"/>
    <property type="project" value="UniProtKB-EC"/>
</dbReference>
<evidence type="ECO:0000256" key="9">
    <source>
        <dbReference type="ARBA" id="ARBA00022989"/>
    </source>
</evidence>
<evidence type="ECO:0000256" key="4">
    <source>
        <dbReference type="ARBA" id="ARBA00013208"/>
    </source>
</evidence>
<comment type="catalytic activity">
    <reaction evidence="1 13">
        <text>Cleavage of hydrophobic, N-terminal signal or leader sequences from secreted and periplasmic proteins.</text>
        <dbReference type="EC" id="3.4.21.89"/>
    </reaction>
</comment>
<evidence type="ECO:0000256" key="7">
    <source>
        <dbReference type="ARBA" id="ARBA00022824"/>
    </source>
</evidence>
<dbReference type="AlphaFoldDB" id="A0A8K0WT78"/>
<sequence>MSDLSSSRWELRPALWSILPFLQVLSAFLMGYKALSLLTNTPNPLMIVTTGSMEPAFQIGDILLIVNHQRHAVEIGDIPVCQLSNRPFPMVHRVIKVLHQEAGAEPERHRQLILTKGDNNELDDTALYPDGQMFLHRHQIVGFVRGSIPFLGWIVMIVQNPLYLLHLWNVAWLGQRMEENVLTVAMGEQPMVQ</sequence>
<evidence type="ECO:0000256" key="8">
    <source>
        <dbReference type="ARBA" id="ARBA00022968"/>
    </source>
</evidence>
<comment type="function">
    <text evidence="11">Catalytic component of the signal peptidase complex (SPC) which catalyzes the cleavage of N-terminal signal sequences from nascent proteins as they are translocated into the lumen of the endoplasmic reticulum. Specifically cleaves N-terminal signal peptides that contain a hydrophobic alpha-helix (h-region) shorter than 18-20 amino acids.</text>
</comment>
<organism evidence="14 15">
    <name type="scientific">Stachybotrys elegans</name>
    <dbReference type="NCBI Taxonomy" id="80388"/>
    <lineage>
        <taxon>Eukaryota</taxon>
        <taxon>Fungi</taxon>
        <taxon>Dikarya</taxon>
        <taxon>Ascomycota</taxon>
        <taxon>Pezizomycotina</taxon>
        <taxon>Sordariomycetes</taxon>
        <taxon>Hypocreomycetidae</taxon>
        <taxon>Hypocreales</taxon>
        <taxon>Stachybotryaceae</taxon>
        <taxon>Stachybotrys</taxon>
    </lineage>
</organism>
<accession>A0A8K0WT78</accession>
<dbReference type="OrthoDB" id="1077582at2759"/>
<keyword evidence="10 13" id="KW-0472">Membrane</keyword>
<dbReference type="PANTHER" id="PTHR10806:SF6">
    <property type="entry name" value="SIGNAL PEPTIDASE COMPLEX CATALYTIC SUBUNIT SEC11"/>
    <property type="match status" value="1"/>
</dbReference>
<comment type="subunit">
    <text evidence="12">Component of the signal peptidase complex (SPC) composed of a catalytic subunit SEC11 and three accessory subunits SPC1, SPC2 and SPC3. The complex induces a local thinning of the ER membrane which is used to measure the length of the signal peptide (SP) h-region of protein substrates. This ensures the selectivity of the complex towards h-regions shorter than 18-20 amino acids. SPC associates with the translocon complex.</text>
</comment>
<name>A0A8K0WT78_9HYPO</name>
<dbReference type="GO" id="GO:0006465">
    <property type="term" value="P:signal peptide processing"/>
    <property type="evidence" value="ECO:0007669"/>
    <property type="project" value="UniProtKB-UniRule"/>
</dbReference>
<keyword evidence="13" id="KW-0378">Hydrolase</keyword>
<dbReference type="Proteomes" id="UP000813444">
    <property type="component" value="Unassembled WGS sequence"/>
</dbReference>
<evidence type="ECO:0000256" key="11">
    <source>
        <dbReference type="ARBA" id="ARBA00045533"/>
    </source>
</evidence>
<gene>
    <name evidence="14" type="ORF">B0I35DRAFT_425950</name>
</gene>
<evidence type="ECO:0000256" key="10">
    <source>
        <dbReference type="ARBA" id="ARBA00023136"/>
    </source>
</evidence>